<accession>A0A4Y2GIJ5</accession>
<dbReference type="Proteomes" id="UP000499080">
    <property type="component" value="Unassembled WGS sequence"/>
</dbReference>
<dbReference type="InterPro" id="IPR002156">
    <property type="entry name" value="RNaseH_domain"/>
</dbReference>
<dbReference type="InterPro" id="IPR036397">
    <property type="entry name" value="RNaseH_sf"/>
</dbReference>
<dbReference type="SUPFAM" id="SSF53098">
    <property type="entry name" value="Ribonuclease H-like"/>
    <property type="match status" value="1"/>
</dbReference>
<organism evidence="2 3">
    <name type="scientific">Araneus ventricosus</name>
    <name type="common">Orbweaver spider</name>
    <name type="synonym">Epeira ventricosa</name>
    <dbReference type="NCBI Taxonomy" id="182803"/>
    <lineage>
        <taxon>Eukaryota</taxon>
        <taxon>Metazoa</taxon>
        <taxon>Ecdysozoa</taxon>
        <taxon>Arthropoda</taxon>
        <taxon>Chelicerata</taxon>
        <taxon>Arachnida</taxon>
        <taxon>Araneae</taxon>
        <taxon>Araneomorphae</taxon>
        <taxon>Entelegynae</taxon>
        <taxon>Araneoidea</taxon>
        <taxon>Araneidae</taxon>
        <taxon>Araneus</taxon>
    </lineage>
</organism>
<dbReference type="OrthoDB" id="8054137at2759"/>
<dbReference type="EMBL" id="BGPR01001383">
    <property type="protein sequence ID" value="GBM52555.1"/>
    <property type="molecule type" value="Genomic_DNA"/>
</dbReference>
<dbReference type="PROSITE" id="PS50879">
    <property type="entry name" value="RNASE_H_1"/>
    <property type="match status" value="1"/>
</dbReference>
<feature type="domain" description="RNase H type-1" evidence="1">
    <location>
        <begin position="1"/>
        <end position="90"/>
    </location>
</feature>
<comment type="caution">
    <text evidence="2">The sequence shown here is derived from an EMBL/GenBank/DDBJ whole genome shotgun (WGS) entry which is preliminary data.</text>
</comment>
<evidence type="ECO:0000313" key="2">
    <source>
        <dbReference type="EMBL" id="GBM52555.1"/>
    </source>
</evidence>
<keyword evidence="3" id="KW-1185">Reference proteome</keyword>
<evidence type="ECO:0000313" key="3">
    <source>
        <dbReference type="Proteomes" id="UP000499080"/>
    </source>
</evidence>
<dbReference type="GO" id="GO:0004523">
    <property type="term" value="F:RNA-DNA hybrid ribonuclease activity"/>
    <property type="evidence" value="ECO:0007669"/>
    <property type="project" value="InterPro"/>
</dbReference>
<dbReference type="GO" id="GO:0003676">
    <property type="term" value="F:nucleic acid binding"/>
    <property type="evidence" value="ECO:0007669"/>
    <property type="project" value="InterPro"/>
</dbReference>
<dbReference type="Gene3D" id="3.30.420.10">
    <property type="entry name" value="Ribonuclease H-like superfamily/Ribonuclease H"/>
    <property type="match status" value="1"/>
</dbReference>
<proteinExistence type="predicted"/>
<evidence type="ECO:0000259" key="1">
    <source>
        <dbReference type="PROSITE" id="PS50879"/>
    </source>
</evidence>
<dbReference type="InterPro" id="IPR012337">
    <property type="entry name" value="RNaseH-like_sf"/>
</dbReference>
<sequence length="141" mass="16367">MAKLQPETSVFQAELLAIDEAINWKIEHNVVCNIWSDSMSSLLGIKSLITLIIVQTLLSQYPYITINRVKAHNGHFGNEKFEQLAKRPTIEETAFNLQKTISFLKKILTQLYFDSWQREWKKEQIAVTLTTSYRKVALIPR</sequence>
<protein>
    <recommendedName>
        <fullName evidence="1">RNase H type-1 domain-containing protein</fullName>
    </recommendedName>
</protein>
<name>A0A4Y2GIJ5_ARAVE</name>
<dbReference type="AlphaFoldDB" id="A0A4Y2GIJ5"/>
<gene>
    <name evidence="2" type="ORF">AVEN_138526_1</name>
</gene>
<reference evidence="2 3" key="1">
    <citation type="journal article" date="2019" name="Sci. Rep.">
        <title>Orb-weaving spider Araneus ventricosus genome elucidates the spidroin gene catalogue.</title>
        <authorList>
            <person name="Kono N."/>
            <person name="Nakamura H."/>
            <person name="Ohtoshi R."/>
            <person name="Moran D.A.P."/>
            <person name="Shinohara A."/>
            <person name="Yoshida Y."/>
            <person name="Fujiwara M."/>
            <person name="Mori M."/>
            <person name="Tomita M."/>
            <person name="Arakawa K."/>
        </authorList>
    </citation>
    <scope>NUCLEOTIDE SEQUENCE [LARGE SCALE GENOMIC DNA]</scope>
</reference>